<dbReference type="GO" id="GO:0004672">
    <property type="term" value="F:protein kinase activity"/>
    <property type="evidence" value="ECO:0007669"/>
    <property type="project" value="InterPro"/>
</dbReference>
<organism evidence="2 3">
    <name type="scientific">Toxocara canis</name>
    <name type="common">Canine roundworm</name>
    <dbReference type="NCBI Taxonomy" id="6265"/>
    <lineage>
        <taxon>Eukaryota</taxon>
        <taxon>Metazoa</taxon>
        <taxon>Ecdysozoa</taxon>
        <taxon>Nematoda</taxon>
        <taxon>Chromadorea</taxon>
        <taxon>Rhabditida</taxon>
        <taxon>Spirurina</taxon>
        <taxon>Ascaridomorpha</taxon>
        <taxon>Ascaridoidea</taxon>
        <taxon>Toxocaridae</taxon>
        <taxon>Toxocara</taxon>
    </lineage>
</organism>
<dbReference type="SUPFAM" id="SSF56112">
    <property type="entry name" value="Protein kinase-like (PK-like)"/>
    <property type="match status" value="1"/>
</dbReference>
<name>A0A0B2VWM4_TOXCA</name>
<dbReference type="InterPro" id="IPR050235">
    <property type="entry name" value="CK1_Ser-Thr_kinase"/>
</dbReference>
<dbReference type="InterPro" id="IPR000719">
    <property type="entry name" value="Prot_kinase_dom"/>
</dbReference>
<evidence type="ECO:0000313" key="2">
    <source>
        <dbReference type="EMBL" id="KHN85350.1"/>
    </source>
</evidence>
<feature type="domain" description="Protein kinase" evidence="1">
    <location>
        <begin position="1"/>
        <end position="248"/>
    </location>
</feature>
<keyword evidence="3" id="KW-1185">Reference proteome</keyword>
<dbReference type="AlphaFoldDB" id="A0A0B2VWM4"/>
<dbReference type="OrthoDB" id="5979581at2759"/>
<dbReference type="PANTHER" id="PTHR11909">
    <property type="entry name" value="CASEIN KINASE-RELATED"/>
    <property type="match status" value="1"/>
</dbReference>
<proteinExistence type="predicted"/>
<dbReference type="Proteomes" id="UP000031036">
    <property type="component" value="Unassembled WGS sequence"/>
</dbReference>
<dbReference type="Gene3D" id="1.10.510.10">
    <property type="entry name" value="Transferase(Phosphotransferase) domain 1"/>
    <property type="match status" value="1"/>
</dbReference>
<evidence type="ECO:0000313" key="3">
    <source>
        <dbReference type="Proteomes" id="UP000031036"/>
    </source>
</evidence>
<keyword evidence="2" id="KW-0418">Kinase</keyword>
<keyword evidence="2" id="KW-0808">Transferase</keyword>
<sequence>MANNETGNRVAIKLQSMQSTAREVDVIRSASHCVHFCRYVDTGTQGTMGFIVMEFIGPSFTRILSELPKRQFTFSSAIRLSMQCLHAIEELHSIGFISRDVKPDNFAVGIPGKLQRLVRMIDFGICSRCHQGNGKASSEKQHTGLIGTSRYCALTSHRHQEQSKRDDLESWFYMSVEMVAGCLPWSHLMAPERELIARMKVLSRTVSRNKFLGKCPEQFDIIIDVIDVWDSKTQPDYDGLFVYLHNIVKERRISLDEPYDWEELPQYRNERMIAGHR</sequence>
<dbReference type="Pfam" id="PF00069">
    <property type="entry name" value="Pkinase"/>
    <property type="match status" value="1"/>
</dbReference>
<accession>A0A0B2VWM4</accession>
<dbReference type="SMART" id="SM00220">
    <property type="entry name" value="S_TKc"/>
    <property type="match status" value="1"/>
</dbReference>
<dbReference type="EMBL" id="JPKZ01000809">
    <property type="protein sequence ID" value="KHN85350.1"/>
    <property type="molecule type" value="Genomic_DNA"/>
</dbReference>
<protein>
    <submittedName>
        <fullName evidence="2">Tau-tubulin kinase 1</fullName>
    </submittedName>
</protein>
<dbReference type="InterPro" id="IPR011009">
    <property type="entry name" value="Kinase-like_dom_sf"/>
</dbReference>
<dbReference type="GO" id="GO:0005524">
    <property type="term" value="F:ATP binding"/>
    <property type="evidence" value="ECO:0007669"/>
    <property type="project" value="InterPro"/>
</dbReference>
<reference evidence="2 3" key="1">
    <citation type="submission" date="2014-11" db="EMBL/GenBank/DDBJ databases">
        <title>Genetic blueprint of the zoonotic pathogen Toxocara canis.</title>
        <authorList>
            <person name="Zhu X.-Q."/>
            <person name="Korhonen P.K."/>
            <person name="Cai H."/>
            <person name="Young N.D."/>
            <person name="Nejsum P."/>
            <person name="von Samson-Himmelstjerna G."/>
            <person name="Boag P.R."/>
            <person name="Tan P."/>
            <person name="Li Q."/>
            <person name="Min J."/>
            <person name="Yang Y."/>
            <person name="Wang X."/>
            <person name="Fang X."/>
            <person name="Hall R.S."/>
            <person name="Hofmann A."/>
            <person name="Sternberg P.W."/>
            <person name="Jex A.R."/>
            <person name="Gasser R.B."/>
        </authorList>
    </citation>
    <scope>NUCLEOTIDE SEQUENCE [LARGE SCALE GENOMIC DNA]</scope>
    <source>
        <strain evidence="2">PN_DK_2014</strain>
    </source>
</reference>
<gene>
    <name evidence="2" type="primary">Ttbk1</name>
    <name evidence="2" type="ORF">Tcan_13781</name>
</gene>
<evidence type="ECO:0000259" key="1">
    <source>
        <dbReference type="PROSITE" id="PS50011"/>
    </source>
</evidence>
<dbReference type="STRING" id="6265.A0A0B2VWM4"/>
<dbReference type="PROSITE" id="PS50011">
    <property type="entry name" value="PROTEIN_KINASE_DOM"/>
    <property type="match status" value="1"/>
</dbReference>
<dbReference type="OMA" id="YISVESF"/>
<comment type="caution">
    <text evidence="2">The sequence shown here is derived from an EMBL/GenBank/DDBJ whole genome shotgun (WGS) entry which is preliminary data.</text>
</comment>